<accession>A0A839UK41</accession>
<keyword evidence="1" id="KW-0732">Signal</keyword>
<protein>
    <submittedName>
        <fullName evidence="2">Uncharacterized protein</fullName>
    </submittedName>
</protein>
<gene>
    <name evidence="2" type="ORF">FHS21_005702</name>
</gene>
<organism evidence="2 3">
    <name type="scientific">Phyllobacterium trifolii</name>
    <dbReference type="NCBI Taxonomy" id="300193"/>
    <lineage>
        <taxon>Bacteria</taxon>
        <taxon>Pseudomonadati</taxon>
        <taxon>Pseudomonadota</taxon>
        <taxon>Alphaproteobacteria</taxon>
        <taxon>Hyphomicrobiales</taxon>
        <taxon>Phyllobacteriaceae</taxon>
        <taxon>Phyllobacterium</taxon>
    </lineage>
</organism>
<dbReference type="Proteomes" id="UP000554520">
    <property type="component" value="Unassembled WGS sequence"/>
</dbReference>
<dbReference type="EMBL" id="JACHXN010000029">
    <property type="protein sequence ID" value="MBB3149250.1"/>
    <property type="molecule type" value="Genomic_DNA"/>
</dbReference>
<dbReference type="AlphaFoldDB" id="A0A839UK41"/>
<feature type="chain" id="PRO_5032270112" evidence="1">
    <location>
        <begin position="22"/>
        <end position="119"/>
    </location>
</feature>
<evidence type="ECO:0000256" key="1">
    <source>
        <dbReference type="SAM" id="SignalP"/>
    </source>
</evidence>
<evidence type="ECO:0000313" key="3">
    <source>
        <dbReference type="Proteomes" id="UP000554520"/>
    </source>
</evidence>
<comment type="caution">
    <text evidence="2">The sequence shown here is derived from an EMBL/GenBank/DDBJ whole genome shotgun (WGS) entry which is preliminary data.</text>
</comment>
<dbReference type="RefSeq" id="WP_183665014.1">
    <property type="nucleotide sequence ID" value="NZ_JACHXN010000029.1"/>
</dbReference>
<proteinExistence type="predicted"/>
<evidence type="ECO:0000313" key="2">
    <source>
        <dbReference type="EMBL" id="MBB3149250.1"/>
    </source>
</evidence>
<feature type="signal peptide" evidence="1">
    <location>
        <begin position="1"/>
        <end position="21"/>
    </location>
</feature>
<keyword evidence="3" id="KW-1185">Reference proteome</keyword>
<name>A0A839UK41_9HYPH</name>
<reference evidence="2 3" key="1">
    <citation type="submission" date="2020-08" db="EMBL/GenBank/DDBJ databases">
        <title>Genomic Encyclopedia of Type Strains, Phase III (KMG-III): the genomes of soil and plant-associated and newly described type strains.</title>
        <authorList>
            <person name="Whitman W."/>
        </authorList>
    </citation>
    <scope>NUCLEOTIDE SEQUENCE [LARGE SCALE GENOMIC DNA]</scope>
    <source>
        <strain evidence="2 3">CECT 7015</strain>
    </source>
</reference>
<sequence>MKIAKLMMVVLLVVSTIPAYAQSASQIKKLAGTGAQMLGGTARIATDICKIDQGLIASYKERARTSYAADINFERNWSIGWNDQQNVVDNIMTLKTNNPGEYRLQKTELCAAISDEMQP</sequence>